<gene>
    <name evidence="1" type="ORF">N7515_000655</name>
</gene>
<dbReference type="OrthoDB" id="4377354at2759"/>
<protein>
    <submittedName>
        <fullName evidence="1">Uncharacterized protein</fullName>
    </submittedName>
</protein>
<evidence type="ECO:0000313" key="1">
    <source>
        <dbReference type="EMBL" id="KAJ5146091.1"/>
    </source>
</evidence>
<proteinExistence type="predicted"/>
<dbReference type="Proteomes" id="UP001149079">
    <property type="component" value="Unassembled WGS sequence"/>
</dbReference>
<reference evidence="1" key="2">
    <citation type="journal article" date="2023" name="IMA Fungus">
        <title>Comparative genomic study of the Penicillium genus elucidates a diverse pangenome and 15 lateral gene transfer events.</title>
        <authorList>
            <person name="Petersen C."/>
            <person name="Sorensen T."/>
            <person name="Nielsen M.R."/>
            <person name="Sondergaard T.E."/>
            <person name="Sorensen J.L."/>
            <person name="Fitzpatrick D.A."/>
            <person name="Frisvad J.C."/>
            <person name="Nielsen K.L."/>
        </authorList>
    </citation>
    <scope>NUCLEOTIDE SEQUENCE</scope>
    <source>
        <strain evidence="1">IBT 22155</strain>
    </source>
</reference>
<dbReference type="RefSeq" id="XP_056526565.1">
    <property type="nucleotide sequence ID" value="XM_056661399.1"/>
</dbReference>
<organism evidence="1 2">
    <name type="scientific">Penicillium bovifimosum</name>
    <dbReference type="NCBI Taxonomy" id="126998"/>
    <lineage>
        <taxon>Eukaryota</taxon>
        <taxon>Fungi</taxon>
        <taxon>Dikarya</taxon>
        <taxon>Ascomycota</taxon>
        <taxon>Pezizomycotina</taxon>
        <taxon>Eurotiomycetes</taxon>
        <taxon>Eurotiomycetidae</taxon>
        <taxon>Eurotiales</taxon>
        <taxon>Aspergillaceae</taxon>
        <taxon>Penicillium</taxon>
    </lineage>
</organism>
<evidence type="ECO:0000313" key="2">
    <source>
        <dbReference type="Proteomes" id="UP001149079"/>
    </source>
</evidence>
<sequence>MDLTDPLSASITDLPSLKAVLFDHERRVFIHHCDEVALSVASKTNLTDAQLASSIRELQTHLAALCVAGNELLHDTKPGNLPQIPAGFMSDELPRPGRSPMTEFAWGCFYTKRELAWLQYQYQQSNEIFGLADGIKRCGQRWDFAENFPLFAPLVIYPTESDDWHGGRLIQLPHFQPSLQPR</sequence>
<accession>A0A9W9HFC7</accession>
<keyword evidence="2" id="KW-1185">Reference proteome</keyword>
<dbReference type="EMBL" id="JAPQKL010000001">
    <property type="protein sequence ID" value="KAJ5146091.1"/>
    <property type="molecule type" value="Genomic_DNA"/>
</dbReference>
<comment type="caution">
    <text evidence="1">The sequence shown here is derived from an EMBL/GenBank/DDBJ whole genome shotgun (WGS) entry which is preliminary data.</text>
</comment>
<reference evidence="1" key="1">
    <citation type="submission" date="2022-11" db="EMBL/GenBank/DDBJ databases">
        <authorList>
            <person name="Petersen C."/>
        </authorList>
    </citation>
    <scope>NUCLEOTIDE SEQUENCE</scope>
    <source>
        <strain evidence="1">IBT 22155</strain>
    </source>
</reference>
<dbReference type="GeneID" id="81400569"/>
<dbReference type="AlphaFoldDB" id="A0A9W9HFC7"/>
<name>A0A9W9HFC7_9EURO</name>